<dbReference type="RefSeq" id="WP_132109243.1">
    <property type="nucleotide sequence ID" value="NZ_SMFO01000001.1"/>
</dbReference>
<evidence type="ECO:0000313" key="1">
    <source>
        <dbReference type="EMBL" id="TDE06737.1"/>
    </source>
</evidence>
<comment type="caution">
    <text evidence="1">The sequence shown here is derived from an EMBL/GenBank/DDBJ whole genome shotgun (WGS) entry which is preliminary data.</text>
</comment>
<dbReference type="Proteomes" id="UP000294597">
    <property type="component" value="Unassembled WGS sequence"/>
</dbReference>
<accession>A0A4R5D2Z5</accession>
<reference evidence="1 2" key="1">
    <citation type="submission" date="2019-03" db="EMBL/GenBank/DDBJ databases">
        <title>Flavobacterium TSA-D2 sp. nov., isolated from arctic soil.</title>
        <authorList>
            <person name="Chaudhary D.K."/>
        </authorList>
    </citation>
    <scope>NUCLEOTIDE SEQUENCE [LARGE SCALE GENOMIC DNA]</scope>
    <source>
        <strain evidence="1 2">TSA-D2</strain>
    </source>
</reference>
<dbReference type="EMBL" id="SMFO01000001">
    <property type="protein sequence ID" value="TDE06737.1"/>
    <property type="molecule type" value="Genomic_DNA"/>
</dbReference>
<name>A0A4R5D2Z5_9FLAO</name>
<dbReference type="AlphaFoldDB" id="A0A4R5D2Z5"/>
<sequence length="274" mass="32486">MQLDKLIDDLKEFKKTDWLEKGFRDLFSKINEFEICTPNDKFDQFTYNAPVVINEEVVDNEVLVTFESFKLQKFKAKIKTIHNEFEILSKIEKNYYCESLISVLKLISNNFSKGSEFKDYHTELKLAIEELSIEYSTHLNKTTKNNSFKYITGRDNNSFTKIQLLYKVLMENDLIEKETKLNDFELVFKNETIKKLIRWTGTTSELKYFIKIINTPDYGFEDNGDEKWRVAVNCFIKVKKRSIEKVDFKNLRTYKITPATITKLDSLIVKSFRK</sequence>
<proteinExistence type="predicted"/>
<keyword evidence="2" id="KW-1185">Reference proteome</keyword>
<protein>
    <submittedName>
        <fullName evidence="1">Uncharacterized protein</fullName>
    </submittedName>
</protein>
<organism evidence="1 2">
    <name type="scientific">Flavobacterium hiemivividum</name>
    <dbReference type="NCBI Taxonomy" id="2541734"/>
    <lineage>
        <taxon>Bacteria</taxon>
        <taxon>Pseudomonadati</taxon>
        <taxon>Bacteroidota</taxon>
        <taxon>Flavobacteriia</taxon>
        <taxon>Flavobacteriales</taxon>
        <taxon>Flavobacteriaceae</taxon>
        <taxon>Flavobacterium</taxon>
    </lineage>
</organism>
<evidence type="ECO:0000313" key="2">
    <source>
        <dbReference type="Proteomes" id="UP000294597"/>
    </source>
</evidence>
<gene>
    <name evidence="1" type="ORF">E0F98_03735</name>
</gene>